<evidence type="ECO:0000313" key="2">
    <source>
        <dbReference type="EMBL" id="KGH46757.1"/>
    </source>
</evidence>
<feature type="transmembrane region" description="Helical" evidence="1">
    <location>
        <begin position="227"/>
        <end position="250"/>
    </location>
</feature>
<feature type="transmembrane region" description="Helical" evidence="1">
    <location>
        <begin position="203"/>
        <end position="221"/>
    </location>
</feature>
<feature type="transmembrane region" description="Helical" evidence="1">
    <location>
        <begin position="287"/>
        <end position="313"/>
    </location>
</feature>
<gene>
    <name evidence="2" type="ORF">IN07_10400</name>
</gene>
<feature type="transmembrane region" description="Helical" evidence="1">
    <location>
        <begin position="155"/>
        <end position="172"/>
    </location>
</feature>
<comment type="caution">
    <text evidence="2">The sequence shown here is derived from an EMBL/GenBank/DDBJ whole genome shotgun (WGS) entry which is preliminary data.</text>
</comment>
<evidence type="ECO:0000256" key="1">
    <source>
        <dbReference type="SAM" id="Phobius"/>
    </source>
</evidence>
<reference evidence="2 3" key="1">
    <citation type="submission" date="2014-07" db="EMBL/GenBank/DDBJ databases">
        <title>Biosystematic studies on Modestobacter strains isolated from extreme hyper-arid desert soil and from historic building.</title>
        <authorList>
            <person name="Bukarasam K."/>
            <person name="Bull A."/>
            <person name="Girard G."/>
            <person name="van Wezel G."/>
            <person name="Goodfellow M."/>
        </authorList>
    </citation>
    <scope>NUCLEOTIDE SEQUENCE [LARGE SCALE GENOMIC DNA]</scope>
    <source>
        <strain evidence="2 3">KNN45-2b</strain>
    </source>
</reference>
<proteinExistence type="predicted"/>
<dbReference type="OrthoDB" id="5198790at2"/>
<sequence length="323" mass="34000">MSPLEQRYRRLLTWLPEPARSRWADDMTETYLQVETADDPEYAEFGSPSLTDRLDVARLALRLRLGAPGASVRAVATGRTVRLVAVAGTVALASLALLGLLSTAALHGVLPLVDAPDVGGTPGWGPGDAVSVVVRVLTVVLAVCAIRGLAATRPLAVVVLIGQLVPAVVSVIRPLELLFQLTIAVPLVAAALMPPGRPMHRPLWLIPVPLVASVSVAALRPGEPPEWTWGLFDPVVQWALLTAVAGAVLLLRRRRVRGPAELAVAVLALATLPALASRWPYDTPPEYATVVVLTTLAATATAAVTGTVGLRAVRALPMVPADR</sequence>
<feature type="transmembrane region" description="Helical" evidence="1">
    <location>
        <begin position="129"/>
        <end position="148"/>
    </location>
</feature>
<accession>A0A098Y8J0</accession>
<keyword evidence="1" id="KW-0812">Transmembrane</keyword>
<keyword evidence="3" id="KW-1185">Reference proteome</keyword>
<evidence type="ECO:0000313" key="3">
    <source>
        <dbReference type="Proteomes" id="UP000029713"/>
    </source>
</evidence>
<dbReference type="AlphaFoldDB" id="A0A098Y8J0"/>
<name>A0A098Y8J0_9ACTN</name>
<keyword evidence="1" id="KW-0472">Membrane</keyword>
<protein>
    <submittedName>
        <fullName evidence="2">Uncharacterized protein</fullName>
    </submittedName>
</protein>
<feature type="transmembrane region" description="Helical" evidence="1">
    <location>
        <begin position="178"/>
        <end position="196"/>
    </location>
</feature>
<dbReference type="RefSeq" id="WP_036335572.1">
    <property type="nucleotide sequence ID" value="NZ_JPMX01000041.1"/>
</dbReference>
<feature type="transmembrane region" description="Helical" evidence="1">
    <location>
        <begin position="262"/>
        <end position="281"/>
    </location>
</feature>
<dbReference type="Proteomes" id="UP000029713">
    <property type="component" value="Unassembled WGS sequence"/>
</dbReference>
<feature type="transmembrane region" description="Helical" evidence="1">
    <location>
        <begin position="83"/>
        <end position="109"/>
    </location>
</feature>
<keyword evidence="1" id="KW-1133">Transmembrane helix</keyword>
<dbReference type="EMBL" id="JPMX01000041">
    <property type="protein sequence ID" value="KGH46757.1"/>
    <property type="molecule type" value="Genomic_DNA"/>
</dbReference>
<organism evidence="2 3">
    <name type="scientific">Modestobacter caceresii</name>
    <dbReference type="NCBI Taxonomy" id="1522368"/>
    <lineage>
        <taxon>Bacteria</taxon>
        <taxon>Bacillati</taxon>
        <taxon>Actinomycetota</taxon>
        <taxon>Actinomycetes</taxon>
        <taxon>Geodermatophilales</taxon>
        <taxon>Geodermatophilaceae</taxon>
        <taxon>Modestobacter</taxon>
    </lineage>
</organism>